<dbReference type="EMBL" id="CVRS01000110">
    <property type="protein sequence ID" value="CRL42896.1"/>
    <property type="molecule type" value="Genomic_DNA"/>
</dbReference>
<dbReference type="GO" id="GO:0005829">
    <property type="term" value="C:cytosol"/>
    <property type="evidence" value="ECO:0007669"/>
    <property type="project" value="TreeGrafter"/>
</dbReference>
<dbReference type="Proteomes" id="UP000049828">
    <property type="component" value="Unassembled WGS sequence"/>
</dbReference>
<evidence type="ECO:0000259" key="4">
    <source>
        <dbReference type="PROSITE" id="PS50042"/>
    </source>
</evidence>
<organism evidence="5 6">
    <name type="scientific">Roseburia inulinivorans</name>
    <dbReference type="NCBI Taxonomy" id="360807"/>
    <lineage>
        <taxon>Bacteria</taxon>
        <taxon>Bacillati</taxon>
        <taxon>Bacillota</taxon>
        <taxon>Clostridia</taxon>
        <taxon>Lachnospirales</taxon>
        <taxon>Lachnospiraceae</taxon>
        <taxon>Roseburia</taxon>
    </lineage>
</organism>
<dbReference type="GO" id="GO:0003700">
    <property type="term" value="F:DNA-binding transcription factor activity"/>
    <property type="evidence" value="ECO:0007669"/>
    <property type="project" value="TreeGrafter"/>
</dbReference>
<reference evidence="6" key="1">
    <citation type="submission" date="2015-05" db="EMBL/GenBank/DDBJ databases">
        <authorList>
            <consortium name="Pathogen Informatics"/>
        </authorList>
    </citation>
    <scope>NUCLEOTIDE SEQUENCE [LARGE SCALE GENOMIC DNA]</scope>
    <source>
        <strain evidence="6">L1-83</strain>
    </source>
</reference>
<dbReference type="InterPro" id="IPR050397">
    <property type="entry name" value="Env_Response_Regulators"/>
</dbReference>
<dbReference type="Pfam" id="PF00027">
    <property type="entry name" value="cNMP_binding"/>
    <property type="match status" value="1"/>
</dbReference>
<keyword evidence="2" id="KW-0238">DNA-binding</keyword>
<sequence>MTNDDLLLLQTSVFTGIATDEIRDMLSCLSARETTFIKDEIIFSYGETITGIGIVLEGSVHIVKEDFWGNANLMAECVPGDIFGEAYAINSTEPLEMNIFAASTCRVLFLEVSKILTVCPSACAFHNRLIRNLLTLVSRKNFQLNRKLEHMSKRTTREKLLSYLSMESKKANASTFTIPFNRQQLADYLSVDRSAMSNELCKLRDAGILEFNKNTFTIFEKND</sequence>
<dbReference type="InterPro" id="IPR018490">
    <property type="entry name" value="cNMP-bd_dom_sf"/>
</dbReference>
<dbReference type="Pfam" id="PF13545">
    <property type="entry name" value="HTH_Crp_2"/>
    <property type="match status" value="1"/>
</dbReference>
<evidence type="ECO:0000313" key="5">
    <source>
        <dbReference type="EMBL" id="CRL42896.1"/>
    </source>
</evidence>
<dbReference type="InterPro" id="IPR036390">
    <property type="entry name" value="WH_DNA-bd_sf"/>
</dbReference>
<keyword evidence="3" id="KW-0804">Transcription</keyword>
<keyword evidence="1" id="KW-0805">Transcription regulation</keyword>
<evidence type="ECO:0000256" key="1">
    <source>
        <dbReference type="ARBA" id="ARBA00023015"/>
    </source>
</evidence>
<keyword evidence="6" id="KW-1185">Reference proteome</keyword>
<protein>
    <submittedName>
        <fullName evidence="5">Crp/Fnr family transcriptional regulator</fullName>
    </submittedName>
</protein>
<name>A0A0M6WZ97_9FIRM</name>
<dbReference type="PROSITE" id="PS50042">
    <property type="entry name" value="CNMP_BINDING_3"/>
    <property type="match status" value="1"/>
</dbReference>
<dbReference type="RefSeq" id="WP_055040416.1">
    <property type="nucleotide sequence ID" value="NZ_CVRS01000110.1"/>
</dbReference>
<dbReference type="InterPro" id="IPR014710">
    <property type="entry name" value="RmlC-like_jellyroll"/>
</dbReference>
<evidence type="ECO:0000256" key="3">
    <source>
        <dbReference type="ARBA" id="ARBA00023163"/>
    </source>
</evidence>
<dbReference type="GO" id="GO:0003677">
    <property type="term" value="F:DNA binding"/>
    <property type="evidence" value="ECO:0007669"/>
    <property type="project" value="UniProtKB-KW"/>
</dbReference>
<dbReference type="SUPFAM" id="SSF51206">
    <property type="entry name" value="cAMP-binding domain-like"/>
    <property type="match status" value="1"/>
</dbReference>
<dbReference type="STRING" id="360807.ERS852392_03029"/>
<dbReference type="PANTHER" id="PTHR24567">
    <property type="entry name" value="CRP FAMILY TRANSCRIPTIONAL REGULATORY PROTEIN"/>
    <property type="match status" value="1"/>
</dbReference>
<evidence type="ECO:0000313" key="6">
    <source>
        <dbReference type="Proteomes" id="UP000049828"/>
    </source>
</evidence>
<dbReference type="InterPro" id="IPR000595">
    <property type="entry name" value="cNMP-bd_dom"/>
</dbReference>
<dbReference type="Gene3D" id="2.60.120.10">
    <property type="entry name" value="Jelly Rolls"/>
    <property type="match status" value="1"/>
</dbReference>
<dbReference type="SUPFAM" id="SSF46785">
    <property type="entry name" value="Winged helix' DNA-binding domain"/>
    <property type="match status" value="1"/>
</dbReference>
<dbReference type="AlphaFoldDB" id="A0A0M6WZ97"/>
<dbReference type="CDD" id="cd00038">
    <property type="entry name" value="CAP_ED"/>
    <property type="match status" value="1"/>
</dbReference>
<evidence type="ECO:0000256" key="2">
    <source>
        <dbReference type="ARBA" id="ARBA00023125"/>
    </source>
</evidence>
<dbReference type="PANTHER" id="PTHR24567:SF58">
    <property type="entry name" value="CYCLIC AMP-BINDING REGULATORY PROTEIN"/>
    <property type="match status" value="1"/>
</dbReference>
<proteinExistence type="predicted"/>
<accession>A0A0M6WZ97</accession>
<dbReference type="InterPro" id="IPR012318">
    <property type="entry name" value="HTH_CRP"/>
</dbReference>
<gene>
    <name evidence="5" type="ORF">RIL183_33011</name>
</gene>
<feature type="domain" description="Cyclic nucleotide-binding" evidence="4">
    <location>
        <begin position="13"/>
        <end position="136"/>
    </location>
</feature>